<dbReference type="GO" id="GO:0160147">
    <property type="term" value="F:tRNA pseudouridine(38-40) synthase activity"/>
    <property type="evidence" value="ECO:0007669"/>
    <property type="project" value="UniProtKB-EC"/>
</dbReference>
<dbReference type="GO" id="GO:0031119">
    <property type="term" value="P:tRNA pseudouridine synthesis"/>
    <property type="evidence" value="ECO:0007669"/>
    <property type="project" value="UniProtKB-UniRule"/>
</dbReference>
<dbReference type="NCBIfam" id="TIGR00071">
    <property type="entry name" value="hisT_truA"/>
    <property type="match status" value="1"/>
</dbReference>
<gene>
    <name evidence="4 9" type="primary">truA</name>
    <name evidence="9" type="ORF">OTERR_10350</name>
</gene>
<dbReference type="PANTHER" id="PTHR11142:SF0">
    <property type="entry name" value="TRNA PSEUDOURIDINE SYNTHASE-LIKE 1"/>
    <property type="match status" value="1"/>
</dbReference>
<evidence type="ECO:0000256" key="4">
    <source>
        <dbReference type="HAMAP-Rule" id="MF_00171"/>
    </source>
</evidence>
<dbReference type="InterPro" id="IPR020094">
    <property type="entry name" value="TruA/RsuA/RluB/E/F_N"/>
</dbReference>
<accession>A0A5C1E6G9</accession>
<dbReference type="InterPro" id="IPR020103">
    <property type="entry name" value="PsdUridine_synth_cat_dom_sf"/>
</dbReference>
<dbReference type="Proteomes" id="UP000323671">
    <property type="component" value="Chromosome"/>
</dbReference>
<dbReference type="GO" id="GO:0003723">
    <property type="term" value="F:RNA binding"/>
    <property type="evidence" value="ECO:0007669"/>
    <property type="project" value="InterPro"/>
</dbReference>
<feature type="binding site" evidence="4 6">
    <location>
        <position position="109"/>
    </location>
    <ligand>
        <name>substrate</name>
    </ligand>
</feature>
<dbReference type="InterPro" id="IPR020097">
    <property type="entry name" value="PsdUridine_synth_TruA_a/b_dom"/>
</dbReference>
<evidence type="ECO:0000256" key="5">
    <source>
        <dbReference type="PIRSR" id="PIRSR001430-1"/>
    </source>
</evidence>
<dbReference type="EC" id="5.4.99.12" evidence="4"/>
<dbReference type="InterPro" id="IPR001406">
    <property type="entry name" value="PsdUridine_synth_TruA"/>
</dbReference>
<organism evidence="9 10">
    <name type="scientific">Oryzomicrobium terrae</name>
    <dbReference type="NCBI Taxonomy" id="1735038"/>
    <lineage>
        <taxon>Bacteria</taxon>
        <taxon>Pseudomonadati</taxon>
        <taxon>Pseudomonadota</taxon>
        <taxon>Betaproteobacteria</taxon>
        <taxon>Rhodocyclales</taxon>
        <taxon>Rhodocyclaceae</taxon>
        <taxon>Oryzomicrobium</taxon>
    </lineage>
</organism>
<evidence type="ECO:0000313" key="10">
    <source>
        <dbReference type="Proteomes" id="UP000323671"/>
    </source>
</evidence>
<comment type="function">
    <text evidence="4">Formation of pseudouridine at positions 38, 39 and 40 in the anticodon stem and loop of transfer RNAs.</text>
</comment>
<dbReference type="PANTHER" id="PTHR11142">
    <property type="entry name" value="PSEUDOURIDYLATE SYNTHASE"/>
    <property type="match status" value="1"/>
</dbReference>
<dbReference type="EMBL" id="CP022579">
    <property type="protein sequence ID" value="QEL64511.1"/>
    <property type="molecule type" value="Genomic_DNA"/>
</dbReference>
<feature type="domain" description="Pseudouridine synthase I TruA alpha/beta" evidence="8">
    <location>
        <begin position="142"/>
        <end position="244"/>
    </location>
</feature>
<evidence type="ECO:0000256" key="7">
    <source>
        <dbReference type="RuleBase" id="RU003792"/>
    </source>
</evidence>
<evidence type="ECO:0000256" key="3">
    <source>
        <dbReference type="ARBA" id="ARBA00023235"/>
    </source>
</evidence>
<dbReference type="Gene3D" id="3.30.70.660">
    <property type="entry name" value="Pseudouridine synthase I, catalytic domain, C-terminal subdomain"/>
    <property type="match status" value="1"/>
</dbReference>
<comment type="subunit">
    <text evidence="4">Homodimer.</text>
</comment>
<keyword evidence="2 4" id="KW-0819">tRNA processing</keyword>
<dbReference type="HAMAP" id="MF_00171">
    <property type="entry name" value="TruA"/>
    <property type="match status" value="1"/>
</dbReference>
<dbReference type="KEGG" id="otr:OTERR_10350"/>
<dbReference type="AlphaFoldDB" id="A0A5C1E6G9"/>
<dbReference type="CDD" id="cd02570">
    <property type="entry name" value="PseudoU_synth_EcTruA"/>
    <property type="match status" value="1"/>
</dbReference>
<dbReference type="FunFam" id="3.30.70.580:FF:000001">
    <property type="entry name" value="tRNA pseudouridine synthase A"/>
    <property type="match status" value="1"/>
</dbReference>
<evidence type="ECO:0000259" key="8">
    <source>
        <dbReference type="Pfam" id="PF01416"/>
    </source>
</evidence>
<comment type="caution">
    <text evidence="4">Lacks conserved residue(s) required for the propagation of feature annotation.</text>
</comment>
<evidence type="ECO:0000256" key="6">
    <source>
        <dbReference type="PIRSR" id="PIRSR001430-2"/>
    </source>
</evidence>
<dbReference type="RefSeq" id="WP_149425068.1">
    <property type="nucleotide sequence ID" value="NZ_CP022579.1"/>
</dbReference>
<keyword evidence="10" id="KW-1185">Reference proteome</keyword>
<sequence>MRIVLGLEYDGRGFSGWQTQPAGTGLQDALEAALSRIAGHAVATICAGRTDAGVHATHQVVHFDTAVQRPDSAWVRGVNTYLPPTVAVRWATPVTDDFHARFSATGRRYRYLLLNRAQRPGLARGRAGWFHHPLDVAAMAEAATVLLGSHDFSAFRAAECQANSPVRTITRAEVRRHGEWLVFDFAANAFLHHMIRNLVGSLVYIGKGAHPPAWMGELLAARNRTLAAPTFSPDGLYLAGVDYPAEFALPAAPEAGEAFPWITP</sequence>
<protein>
    <recommendedName>
        <fullName evidence="4">tRNA pseudouridine synthase A</fullName>
        <ecNumber evidence="4">5.4.99.12</ecNumber>
    </recommendedName>
    <alternativeName>
        <fullName evidence="4">tRNA pseudouridine(38-40) synthase</fullName>
    </alternativeName>
    <alternativeName>
        <fullName evidence="4">tRNA pseudouridylate synthase I</fullName>
    </alternativeName>
    <alternativeName>
        <fullName evidence="4">tRNA-uridine isomerase I</fullName>
    </alternativeName>
</protein>
<evidence type="ECO:0000256" key="1">
    <source>
        <dbReference type="ARBA" id="ARBA00009375"/>
    </source>
</evidence>
<proteinExistence type="inferred from homology"/>
<comment type="similarity">
    <text evidence="1 4 7">Belongs to the tRNA pseudouridine synthase TruA family.</text>
</comment>
<dbReference type="SUPFAM" id="SSF55120">
    <property type="entry name" value="Pseudouridine synthase"/>
    <property type="match status" value="1"/>
</dbReference>
<comment type="catalytic activity">
    <reaction evidence="4 7">
        <text>uridine(38/39/40) in tRNA = pseudouridine(38/39/40) in tRNA</text>
        <dbReference type="Rhea" id="RHEA:22376"/>
        <dbReference type="Rhea" id="RHEA-COMP:10085"/>
        <dbReference type="Rhea" id="RHEA-COMP:10087"/>
        <dbReference type="ChEBI" id="CHEBI:65314"/>
        <dbReference type="ChEBI" id="CHEBI:65315"/>
        <dbReference type="EC" id="5.4.99.12"/>
    </reaction>
</comment>
<dbReference type="Gene3D" id="3.30.70.580">
    <property type="entry name" value="Pseudouridine synthase I, catalytic domain, N-terminal subdomain"/>
    <property type="match status" value="1"/>
</dbReference>
<evidence type="ECO:0000313" key="9">
    <source>
        <dbReference type="EMBL" id="QEL64511.1"/>
    </source>
</evidence>
<reference evidence="9 10" key="1">
    <citation type="submission" date="2017-07" db="EMBL/GenBank/DDBJ databases">
        <title>Complete genome sequence of Oryzomicrobium terrae TPP412.</title>
        <authorList>
            <person name="Chiu L.-W."/>
            <person name="Lo K.-J."/>
            <person name="Tsai Y.-M."/>
            <person name="Lin S.-S."/>
            <person name="Kuo C.-H."/>
            <person name="Liu C.-T."/>
        </authorList>
    </citation>
    <scope>NUCLEOTIDE SEQUENCE [LARGE SCALE GENOMIC DNA]</scope>
    <source>
        <strain evidence="9 10">TPP412</strain>
    </source>
</reference>
<feature type="domain" description="Pseudouridine synthase I TruA alpha/beta" evidence="8">
    <location>
        <begin position="8"/>
        <end position="102"/>
    </location>
</feature>
<name>A0A5C1E6G9_9RHOO</name>
<dbReference type="Pfam" id="PF01416">
    <property type="entry name" value="PseudoU_synth_1"/>
    <property type="match status" value="2"/>
</dbReference>
<feature type="active site" description="Nucleophile" evidence="4 5">
    <location>
        <position position="51"/>
    </location>
</feature>
<dbReference type="PIRSF" id="PIRSF001430">
    <property type="entry name" value="tRNA_psdUrid_synth"/>
    <property type="match status" value="1"/>
</dbReference>
<evidence type="ECO:0000256" key="2">
    <source>
        <dbReference type="ARBA" id="ARBA00022694"/>
    </source>
</evidence>
<keyword evidence="3 4" id="KW-0413">Isomerase</keyword>
<dbReference type="InterPro" id="IPR020095">
    <property type="entry name" value="PsdUridine_synth_TruA_C"/>
</dbReference>